<proteinExistence type="predicted"/>
<organism evidence="1">
    <name type="scientific">Roseihalotalea indica</name>
    <dbReference type="NCBI Taxonomy" id="2867963"/>
    <lineage>
        <taxon>Bacteria</taxon>
        <taxon>Pseudomonadati</taxon>
        <taxon>Bacteroidota</taxon>
        <taxon>Cytophagia</taxon>
        <taxon>Cytophagales</taxon>
        <taxon>Catalimonadaceae</taxon>
        <taxon>Roseihalotalea</taxon>
    </lineage>
</organism>
<name>A0AA49JKK3_9BACT</name>
<evidence type="ECO:0000313" key="1">
    <source>
        <dbReference type="EMBL" id="WKN40366.1"/>
    </source>
</evidence>
<accession>A0AA49JKK3</accession>
<sequence>MCKSTYNGSFGYLGAMPMYTIYAYRDPEGRDDYLSENFLRTRIMDVTDTGTYLLNGSYENDFDSYFLFVVRESAEDSKRYINNPAKESFSFHVKEFFPTEYSDSRGFKGSFSGVLYNEDDPKDSLVISQG</sequence>
<dbReference type="AlphaFoldDB" id="A0AA49JKK3"/>
<gene>
    <name evidence="1" type="ORF">K4G66_22945</name>
</gene>
<protein>
    <submittedName>
        <fullName evidence="1">DUF5025 domain-containing protein</fullName>
    </submittedName>
</protein>
<dbReference type="EMBL" id="CP120682">
    <property type="protein sequence ID" value="WKN40366.1"/>
    <property type="molecule type" value="Genomic_DNA"/>
</dbReference>
<reference evidence="1" key="1">
    <citation type="journal article" date="2023" name="Comput. Struct. Biotechnol. J.">
        <title>Discovery of a novel marine Bacteroidetes with a rich repertoire of carbohydrate-active enzymes.</title>
        <authorList>
            <person name="Chen B."/>
            <person name="Liu G."/>
            <person name="Chen Q."/>
            <person name="Wang H."/>
            <person name="Liu L."/>
            <person name="Tang K."/>
        </authorList>
    </citation>
    <scope>NUCLEOTIDE SEQUENCE</scope>
    <source>
        <strain evidence="1">TK19036</strain>
    </source>
</reference>
<reference evidence="1" key="2">
    <citation type="journal article" date="2024" name="Antonie Van Leeuwenhoek">
        <title>Roseihalotalea indica gen. nov., sp. nov., a halophilic Bacteroidetes from mesopelagic Southwest Indian Ocean with higher carbohydrate metabolic potential.</title>
        <authorList>
            <person name="Chen B."/>
            <person name="Zhang M."/>
            <person name="Lin D."/>
            <person name="Ye J."/>
            <person name="Tang K."/>
        </authorList>
    </citation>
    <scope>NUCLEOTIDE SEQUENCE</scope>
    <source>
        <strain evidence="1">TK19036</strain>
    </source>
</reference>
<dbReference type="InterPro" id="IPR032206">
    <property type="entry name" value="DUF5025"/>
</dbReference>
<dbReference type="Pfam" id="PF16428">
    <property type="entry name" value="DUF5025"/>
    <property type="match status" value="1"/>
</dbReference>